<evidence type="ECO:0000256" key="3">
    <source>
        <dbReference type="ARBA" id="ARBA00011245"/>
    </source>
</evidence>
<feature type="active site" description="Proton donor" evidence="15">
    <location>
        <position position="3"/>
    </location>
</feature>
<dbReference type="SUPFAM" id="SSF57716">
    <property type="entry name" value="Glucocorticoid receptor-like (DNA-binding domain)"/>
    <property type="match status" value="1"/>
</dbReference>
<keyword evidence="6 15" id="KW-0863">Zinc-finger</keyword>
<evidence type="ECO:0000313" key="18">
    <source>
        <dbReference type="EMBL" id="GAA4287363.1"/>
    </source>
</evidence>
<dbReference type="InterPro" id="IPR020629">
    <property type="entry name" value="FPG_Glyclase"/>
</dbReference>
<sequence>MPELPEVETVRRGLAGRVLGRPVAAVEVRHPRSVRRQPGGARELADRLAGQQFTAAVRRGKYLWLTLGEGPGAPPDQALVVHLGMSGQLLVQEPEGARRAPGTDPSDAFLADAADVLADGERPADLTATLPPTIVRDIPLTTAHLRVRIDLVDGGQLWFVDQRTFGHVMAVDTVPTADGAPGGLGSDAAVVPTPVAHIARDLLDPALDRADLVRRTRARRTEIKRALLDQTLVSGVGNIYADEALWRARLHGARRTDVLRPDRLRALFDAATDVMGEALAVGGTSFDALYVDVDGAAGFFARSLAVYGRAGRPCPRCGALVRREEFMNRGSFSCPRCQRRPALPR</sequence>
<feature type="active site" description="Proton donor; for delta-elimination activity" evidence="15">
    <location>
        <position position="329"/>
    </location>
</feature>
<dbReference type="PANTHER" id="PTHR22993:SF9">
    <property type="entry name" value="FORMAMIDOPYRIMIDINE-DNA GLYCOSYLASE"/>
    <property type="match status" value="1"/>
</dbReference>
<comment type="cofactor">
    <cofactor evidence="15">
        <name>Zn(2+)</name>
        <dbReference type="ChEBI" id="CHEBI:29105"/>
    </cofactor>
    <text evidence="15">Binds 1 zinc ion per subunit.</text>
</comment>
<dbReference type="InterPro" id="IPR010663">
    <property type="entry name" value="Znf_FPG/IleRS"/>
</dbReference>
<dbReference type="Gene3D" id="3.20.190.10">
    <property type="entry name" value="MutM-like, N-terminal"/>
    <property type="match status" value="1"/>
</dbReference>
<keyword evidence="8 15" id="KW-0862">Zinc</keyword>
<feature type="binding site" evidence="15">
    <location>
        <position position="163"/>
    </location>
    <ligand>
        <name>DNA</name>
        <dbReference type="ChEBI" id="CHEBI:16991"/>
    </ligand>
</feature>
<dbReference type="PANTHER" id="PTHR22993">
    <property type="entry name" value="FORMAMIDOPYRIMIDINE-DNA GLYCOSYLASE"/>
    <property type="match status" value="1"/>
</dbReference>
<feature type="binding site" evidence="15">
    <location>
        <position position="219"/>
    </location>
    <ligand>
        <name>DNA</name>
        <dbReference type="ChEBI" id="CHEBI:16991"/>
    </ligand>
</feature>
<dbReference type="Proteomes" id="UP001499841">
    <property type="component" value="Unassembled WGS sequence"/>
</dbReference>
<feature type="domain" description="Formamidopyrimidine-DNA glycosylase catalytic" evidence="17">
    <location>
        <begin position="2"/>
        <end position="166"/>
    </location>
</feature>
<protein>
    <recommendedName>
        <fullName evidence="15">Formamidopyrimidine-DNA glycosylase</fullName>
        <shortName evidence="15">Fapy-DNA glycosylase</shortName>
        <ecNumber evidence="15">3.2.2.23</ecNumber>
    </recommendedName>
    <alternativeName>
        <fullName evidence="15">DNA-(apurinic or apyrimidinic site) lyase MutM</fullName>
        <shortName evidence="15">AP lyase MutM</shortName>
        <ecNumber evidence="15">4.2.99.18</ecNumber>
    </alternativeName>
</protein>
<feature type="binding site" evidence="15">
    <location>
        <position position="144"/>
    </location>
    <ligand>
        <name>DNA</name>
        <dbReference type="ChEBI" id="CHEBI:16991"/>
    </ligand>
</feature>
<keyword evidence="19" id="KW-1185">Reference proteome</keyword>
<comment type="subunit">
    <text evidence="3 15">Monomer.</text>
</comment>
<dbReference type="PROSITE" id="PS51068">
    <property type="entry name" value="FPG_CAT"/>
    <property type="match status" value="1"/>
</dbReference>
<dbReference type="SUPFAM" id="SSF46946">
    <property type="entry name" value="S13-like H2TH domain"/>
    <property type="match status" value="1"/>
</dbReference>
<dbReference type="InterPro" id="IPR000214">
    <property type="entry name" value="Znf_DNA_glyclase/AP_lyase"/>
</dbReference>
<evidence type="ECO:0000256" key="6">
    <source>
        <dbReference type="ARBA" id="ARBA00022771"/>
    </source>
</evidence>
<dbReference type="SMART" id="SM00898">
    <property type="entry name" value="Fapy_DNA_glyco"/>
    <property type="match status" value="1"/>
</dbReference>
<dbReference type="HAMAP" id="MF_00103">
    <property type="entry name" value="Fapy_DNA_glycosyl"/>
    <property type="match status" value="1"/>
</dbReference>
<keyword evidence="5 15" id="KW-0227">DNA damage</keyword>
<comment type="similarity">
    <text evidence="2 15">Belongs to the FPG family.</text>
</comment>
<dbReference type="NCBIfam" id="NF002211">
    <property type="entry name" value="PRK01103.1"/>
    <property type="match status" value="1"/>
</dbReference>
<evidence type="ECO:0000256" key="15">
    <source>
        <dbReference type="HAMAP-Rule" id="MF_00103"/>
    </source>
</evidence>
<reference evidence="19" key="1">
    <citation type="journal article" date="2019" name="Int. J. Syst. Evol. Microbiol.">
        <title>The Global Catalogue of Microorganisms (GCM) 10K type strain sequencing project: providing services to taxonomists for standard genome sequencing and annotation.</title>
        <authorList>
            <consortium name="The Broad Institute Genomics Platform"/>
            <consortium name="The Broad Institute Genome Sequencing Center for Infectious Disease"/>
            <person name="Wu L."/>
            <person name="Ma J."/>
        </authorList>
    </citation>
    <scope>NUCLEOTIDE SEQUENCE [LARGE SCALE GENOMIC DNA]</scope>
    <source>
        <strain evidence="19">JCM 17459</strain>
    </source>
</reference>
<dbReference type="EC" id="4.2.99.18" evidence="15"/>
<dbReference type="InterPro" id="IPR012319">
    <property type="entry name" value="FPG_cat"/>
</dbReference>
<dbReference type="GO" id="GO:0016829">
    <property type="term" value="F:lyase activity"/>
    <property type="evidence" value="ECO:0007669"/>
    <property type="project" value="UniProtKB-KW"/>
</dbReference>
<dbReference type="SMART" id="SM01232">
    <property type="entry name" value="H2TH"/>
    <property type="match status" value="1"/>
</dbReference>
<dbReference type="InterPro" id="IPR035937">
    <property type="entry name" value="FPG_N"/>
</dbReference>
<evidence type="ECO:0000256" key="1">
    <source>
        <dbReference type="ARBA" id="ARBA00001668"/>
    </source>
</evidence>
<evidence type="ECO:0000256" key="9">
    <source>
        <dbReference type="ARBA" id="ARBA00023125"/>
    </source>
</evidence>
<feature type="active site" description="Proton donor; for beta-elimination activity" evidence="15">
    <location>
        <position position="61"/>
    </location>
</feature>
<feature type="active site" description="Schiff-base intermediate with DNA" evidence="15">
    <location>
        <position position="2"/>
    </location>
</feature>
<keyword evidence="9 15" id="KW-0238">DNA-binding</keyword>
<dbReference type="PROSITE" id="PS51066">
    <property type="entry name" value="ZF_FPG_2"/>
    <property type="match status" value="1"/>
</dbReference>
<proteinExistence type="inferred from homology"/>
<evidence type="ECO:0000256" key="13">
    <source>
        <dbReference type="ARBA" id="ARBA00023295"/>
    </source>
</evidence>
<evidence type="ECO:0000256" key="10">
    <source>
        <dbReference type="ARBA" id="ARBA00023204"/>
    </source>
</evidence>
<evidence type="ECO:0000259" key="16">
    <source>
        <dbReference type="PROSITE" id="PS51066"/>
    </source>
</evidence>
<evidence type="ECO:0000256" key="11">
    <source>
        <dbReference type="ARBA" id="ARBA00023239"/>
    </source>
</evidence>
<evidence type="ECO:0000256" key="5">
    <source>
        <dbReference type="ARBA" id="ARBA00022763"/>
    </source>
</evidence>
<evidence type="ECO:0000313" key="19">
    <source>
        <dbReference type="Proteomes" id="UP001499841"/>
    </source>
</evidence>
<evidence type="ECO:0000256" key="14">
    <source>
        <dbReference type="ARBA" id="ARBA00044632"/>
    </source>
</evidence>
<evidence type="ECO:0000259" key="17">
    <source>
        <dbReference type="PROSITE" id="PS51068"/>
    </source>
</evidence>
<comment type="function">
    <text evidence="15">Involved in base excision repair of DNA damaged by oxidation or by mutagenic agents. Acts as DNA glycosylase that recognizes and removes damaged bases. Has a preference for oxidized purines, such as 7,8-dihydro-8-oxoguanine (8-oxoG). Has AP (apurinic/apyrimidinic) lyase activity and introduces nicks in the DNA strand. Cleaves the DNA backbone by beta-delta elimination to generate a single-strand break at the site of the removed base with both 3'- and 5'-phosphates.</text>
</comment>
<feature type="domain" description="FPG-type" evidence="16">
    <location>
        <begin position="305"/>
        <end position="339"/>
    </location>
</feature>
<evidence type="ECO:0000256" key="12">
    <source>
        <dbReference type="ARBA" id="ARBA00023268"/>
    </source>
</evidence>
<dbReference type="Gene3D" id="1.10.8.50">
    <property type="match status" value="1"/>
</dbReference>
<evidence type="ECO:0000256" key="7">
    <source>
        <dbReference type="ARBA" id="ARBA00022801"/>
    </source>
</evidence>
<comment type="catalytic activity">
    <reaction evidence="14 15">
        <text>2'-deoxyribonucleotide-(2'-deoxyribose 5'-phosphate)-2'-deoxyribonucleotide-DNA = a 3'-end 2'-deoxyribonucleotide-(2,3-dehydro-2,3-deoxyribose 5'-phosphate)-DNA + a 5'-end 5'-phospho-2'-deoxyribonucleoside-DNA + H(+)</text>
        <dbReference type="Rhea" id="RHEA:66592"/>
        <dbReference type="Rhea" id="RHEA-COMP:13180"/>
        <dbReference type="Rhea" id="RHEA-COMP:16897"/>
        <dbReference type="Rhea" id="RHEA-COMP:17067"/>
        <dbReference type="ChEBI" id="CHEBI:15378"/>
        <dbReference type="ChEBI" id="CHEBI:136412"/>
        <dbReference type="ChEBI" id="CHEBI:157695"/>
        <dbReference type="ChEBI" id="CHEBI:167181"/>
        <dbReference type="EC" id="4.2.99.18"/>
    </reaction>
</comment>
<dbReference type="InterPro" id="IPR015886">
    <property type="entry name" value="H2TH_FPG"/>
</dbReference>
<dbReference type="Pfam" id="PF06831">
    <property type="entry name" value="H2TH"/>
    <property type="match status" value="1"/>
</dbReference>
<keyword evidence="12 15" id="KW-0511">Multifunctional enzyme</keyword>
<dbReference type="SUPFAM" id="SSF81624">
    <property type="entry name" value="N-terminal domain of MutM-like DNA repair proteins"/>
    <property type="match status" value="1"/>
</dbReference>
<dbReference type="EMBL" id="BAABBA010000007">
    <property type="protein sequence ID" value="GAA4287363.1"/>
    <property type="molecule type" value="Genomic_DNA"/>
</dbReference>
<organism evidence="18 19">
    <name type="scientific">Georgenia daeguensis</name>
    <dbReference type="NCBI Taxonomy" id="908355"/>
    <lineage>
        <taxon>Bacteria</taxon>
        <taxon>Bacillati</taxon>
        <taxon>Actinomycetota</taxon>
        <taxon>Actinomycetes</taxon>
        <taxon>Micrococcales</taxon>
        <taxon>Bogoriellaceae</taxon>
        <taxon>Georgenia</taxon>
    </lineage>
</organism>
<dbReference type="Pfam" id="PF01149">
    <property type="entry name" value="Fapy_DNA_glyco"/>
    <property type="match status" value="1"/>
</dbReference>
<comment type="caution">
    <text evidence="18">The sequence shown here is derived from an EMBL/GenBank/DDBJ whole genome shotgun (WGS) entry which is preliminary data.</text>
</comment>
<dbReference type="InterPro" id="IPR010979">
    <property type="entry name" value="Ribosomal_uS13-like_H2TH"/>
</dbReference>
<keyword evidence="7 15" id="KW-0378">Hydrolase</keyword>
<evidence type="ECO:0000256" key="2">
    <source>
        <dbReference type="ARBA" id="ARBA00009409"/>
    </source>
</evidence>
<evidence type="ECO:0000256" key="8">
    <source>
        <dbReference type="ARBA" id="ARBA00022833"/>
    </source>
</evidence>
<dbReference type="RefSeq" id="WP_345039934.1">
    <property type="nucleotide sequence ID" value="NZ_BAABBA010000007.1"/>
</dbReference>
<dbReference type="Pfam" id="PF06827">
    <property type="entry name" value="zf-FPG_IleRS"/>
    <property type="match status" value="1"/>
</dbReference>
<keyword evidence="11 15" id="KW-0456">Lyase</keyword>
<accession>A0ABP8ETT3</accession>
<gene>
    <name evidence="15 18" type="primary">mutM</name>
    <name evidence="15" type="synonym">fpg</name>
    <name evidence="18" type="ORF">GCM10022262_17220</name>
</gene>
<dbReference type="EC" id="3.2.2.23" evidence="15"/>
<dbReference type="CDD" id="cd08966">
    <property type="entry name" value="EcFpg-like_N"/>
    <property type="match status" value="1"/>
</dbReference>
<evidence type="ECO:0000256" key="4">
    <source>
        <dbReference type="ARBA" id="ARBA00022723"/>
    </source>
</evidence>
<name>A0ABP8ETT3_9MICO</name>
<comment type="catalytic activity">
    <reaction evidence="1 15">
        <text>Hydrolysis of DNA containing ring-opened 7-methylguanine residues, releasing 2,6-diamino-4-hydroxy-5-(N-methyl)formamidopyrimidine.</text>
        <dbReference type="EC" id="3.2.2.23"/>
    </reaction>
</comment>
<keyword evidence="10 15" id="KW-0234">DNA repair</keyword>
<keyword evidence="13 15" id="KW-0326">Glycosidase</keyword>
<keyword evidence="4 15" id="KW-0479">Metal-binding</keyword>